<dbReference type="GO" id="GO:0046872">
    <property type="term" value="F:metal ion binding"/>
    <property type="evidence" value="ECO:0007669"/>
    <property type="project" value="UniProtKB-KW"/>
</dbReference>
<dbReference type="PANTHER" id="PTHR23422">
    <property type="entry name" value="DIPEPTIDYL PEPTIDASE III-RELATED"/>
    <property type="match status" value="1"/>
</dbReference>
<evidence type="ECO:0000256" key="2">
    <source>
        <dbReference type="ARBA" id="ARBA00022801"/>
    </source>
</evidence>
<gene>
    <name evidence="3" type="ORF">AJ80_01166</name>
</gene>
<evidence type="ECO:0000256" key="1">
    <source>
        <dbReference type="ARBA" id="ARBA00022723"/>
    </source>
</evidence>
<dbReference type="PANTHER" id="PTHR23422:SF11">
    <property type="entry name" value="DIPEPTIDYL PEPTIDASE 3"/>
    <property type="match status" value="1"/>
</dbReference>
<dbReference type="AlphaFoldDB" id="A0A2B7Z1U5"/>
<dbReference type="GO" id="GO:0005737">
    <property type="term" value="C:cytoplasm"/>
    <property type="evidence" value="ECO:0007669"/>
    <property type="project" value="TreeGrafter"/>
</dbReference>
<keyword evidence="1" id="KW-0479">Metal-binding</keyword>
<dbReference type="OrthoDB" id="4694525at2759"/>
<dbReference type="Proteomes" id="UP000224634">
    <property type="component" value="Unassembled WGS sequence"/>
</dbReference>
<dbReference type="EMBL" id="PDNA01000009">
    <property type="protein sequence ID" value="PGH27209.1"/>
    <property type="molecule type" value="Genomic_DNA"/>
</dbReference>
<name>A0A2B7Z1U5_POLH7</name>
<evidence type="ECO:0000313" key="3">
    <source>
        <dbReference type="EMBL" id="PGH27209.1"/>
    </source>
</evidence>
<reference evidence="3 4" key="1">
    <citation type="submission" date="2017-10" db="EMBL/GenBank/DDBJ databases">
        <title>Comparative genomics in systemic dimorphic fungi from Ajellomycetaceae.</title>
        <authorList>
            <person name="Munoz J.F."/>
            <person name="Mcewen J.G."/>
            <person name="Clay O.K."/>
            <person name="Cuomo C.A."/>
        </authorList>
    </citation>
    <scope>NUCLEOTIDE SEQUENCE [LARGE SCALE GENOMIC DNA]</scope>
    <source>
        <strain evidence="3 4">UAMH7299</strain>
    </source>
</reference>
<keyword evidence="4" id="KW-1185">Reference proteome</keyword>
<protein>
    <submittedName>
        <fullName evidence="3">Uncharacterized protein</fullName>
    </submittedName>
</protein>
<accession>A0A2B7Z1U5</accession>
<keyword evidence="2" id="KW-0378">Hydrolase</keyword>
<organism evidence="3 4">
    <name type="scientific">Polytolypa hystricis (strain UAMH7299)</name>
    <dbReference type="NCBI Taxonomy" id="1447883"/>
    <lineage>
        <taxon>Eukaryota</taxon>
        <taxon>Fungi</taxon>
        <taxon>Dikarya</taxon>
        <taxon>Ascomycota</taxon>
        <taxon>Pezizomycotina</taxon>
        <taxon>Eurotiomycetes</taxon>
        <taxon>Eurotiomycetidae</taxon>
        <taxon>Onygenales</taxon>
        <taxon>Onygenales incertae sedis</taxon>
        <taxon>Polytolypa</taxon>
    </lineage>
</organism>
<evidence type="ECO:0000313" key="4">
    <source>
        <dbReference type="Proteomes" id="UP000224634"/>
    </source>
</evidence>
<sequence>MDNKDLLSIFAYTDTSEITAEDLLYTTYLDIGVDGLQALEHYDFQNKAWGQVHHLISSISPYRKLLGSLTPTQAHFSILKHILQDGGGVIHITHNPITSTLTIHVDRTKILSHGKPALGRYLCHLHIWHCTADVSSCKEFYEAMCALEVL</sequence>
<proteinExistence type="predicted"/>
<dbReference type="Pfam" id="PF03571">
    <property type="entry name" value="Peptidase_M49"/>
    <property type="match status" value="1"/>
</dbReference>
<dbReference type="InterPro" id="IPR039461">
    <property type="entry name" value="Peptidase_M49"/>
</dbReference>
<dbReference type="STRING" id="1447883.A0A2B7Z1U5"/>
<comment type="caution">
    <text evidence="3">The sequence shown here is derived from an EMBL/GenBank/DDBJ whole genome shotgun (WGS) entry which is preliminary data.</text>
</comment>
<dbReference type="GO" id="GO:0008239">
    <property type="term" value="F:dipeptidyl-peptidase activity"/>
    <property type="evidence" value="ECO:0007669"/>
    <property type="project" value="TreeGrafter"/>
</dbReference>